<evidence type="ECO:0000313" key="2">
    <source>
        <dbReference type="EMBL" id="GMA28875.1"/>
    </source>
</evidence>
<sequence length="163" mass="17127">MSTSSLRTTGQQRLLSLLAGVSICVMLGAVGYTAIIPATGPQYRLFAAAFAIGWPIAILAALAILWPVQILLEKLDLPLPVRLIAAFGLAALLSAIISIGLAITIGNNGWLLFMLLFPATVVSGVGGLLVGSLFQRLARWLQWVVIGAASACWVASIYVLLVV</sequence>
<protein>
    <submittedName>
        <fullName evidence="2">Uncharacterized protein</fullName>
    </submittedName>
</protein>
<keyword evidence="1" id="KW-1133">Transmembrane helix</keyword>
<feature type="transmembrane region" description="Helical" evidence="1">
    <location>
        <begin position="111"/>
        <end position="134"/>
    </location>
</feature>
<evidence type="ECO:0000313" key="3">
    <source>
        <dbReference type="Proteomes" id="UP001157160"/>
    </source>
</evidence>
<dbReference type="AlphaFoldDB" id="A0AA37XBX1"/>
<dbReference type="RefSeq" id="WP_284232466.1">
    <property type="nucleotide sequence ID" value="NZ_BSUL01000001.1"/>
</dbReference>
<proteinExistence type="predicted"/>
<dbReference type="Proteomes" id="UP001157160">
    <property type="component" value="Unassembled WGS sequence"/>
</dbReference>
<reference evidence="2 3" key="1">
    <citation type="journal article" date="2014" name="Int. J. Syst. Evol. Microbiol.">
        <title>Complete genome sequence of Corynebacterium casei LMG S-19264T (=DSM 44701T), isolated from a smear-ripened cheese.</title>
        <authorList>
            <consortium name="US DOE Joint Genome Institute (JGI-PGF)"/>
            <person name="Walter F."/>
            <person name="Albersmeier A."/>
            <person name="Kalinowski J."/>
            <person name="Ruckert C."/>
        </authorList>
    </citation>
    <scope>NUCLEOTIDE SEQUENCE [LARGE SCALE GENOMIC DNA]</scope>
    <source>
        <strain evidence="2 3">NBRC 112289</strain>
    </source>
</reference>
<organism evidence="2 3">
    <name type="scientific">Arenivirga flava</name>
    <dbReference type="NCBI Taxonomy" id="1930060"/>
    <lineage>
        <taxon>Bacteria</taxon>
        <taxon>Bacillati</taxon>
        <taxon>Actinomycetota</taxon>
        <taxon>Actinomycetes</taxon>
        <taxon>Micrococcales</taxon>
        <taxon>Microbacteriaceae</taxon>
        <taxon>Arenivirga</taxon>
    </lineage>
</organism>
<feature type="transmembrane region" description="Helical" evidence="1">
    <location>
        <begin position="84"/>
        <end position="105"/>
    </location>
</feature>
<name>A0AA37XBX1_9MICO</name>
<keyword evidence="3" id="KW-1185">Reference proteome</keyword>
<dbReference type="EMBL" id="BSUL01000001">
    <property type="protein sequence ID" value="GMA28875.1"/>
    <property type="molecule type" value="Genomic_DNA"/>
</dbReference>
<comment type="caution">
    <text evidence="2">The sequence shown here is derived from an EMBL/GenBank/DDBJ whole genome shotgun (WGS) entry which is preliminary data.</text>
</comment>
<feature type="transmembrane region" description="Helical" evidence="1">
    <location>
        <begin position="14"/>
        <end position="35"/>
    </location>
</feature>
<gene>
    <name evidence="2" type="ORF">GCM10025874_21280</name>
</gene>
<evidence type="ECO:0000256" key="1">
    <source>
        <dbReference type="SAM" id="Phobius"/>
    </source>
</evidence>
<feature type="transmembrane region" description="Helical" evidence="1">
    <location>
        <begin position="141"/>
        <end position="161"/>
    </location>
</feature>
<accession>A0AA37XBX1</accession>
<keyword evidence="1" id="KW-0812">Transmembrane</keyword>
<feature type="transmembrane region" description="Helical" evidence="1">
    <location>
        <begin position="47"/>
        <end position="72"/>
    </location>
</feature>
<keyword evidence="1" id="KW-0472">Membrane</keyword>